<evidence type="ECO:0000313" key="3">
    <source>
        <dbReference type="Proteomes" id="UP000076404"/>
    </source>
</evidence>
<dbReference type="KEGG" id="gph:GEMMAAP_19550"/>
<keyword evidence="1" id="KW-0472">Membrane</keyword>
<protein>
    <submittedName>
        <fullName evidence="2">Uncharacterized protein</fullName>
    </submittedName>
</protein>
<keyword evidence="3" id="KW-1185">Reference proteome</keyword>
<evidence type="ECO:0000313" key="2">
    <source>
        <dbReference type="EMBL" id="AMW06390.1"/>
    </source>
</evidence>
<proteinExistence type="predicted"/>
<keyword evidence="1" id="KW-0812">Transmembrane</keyword>
<organism evidence="2 3">
    <name type="scientific">Gemmatimonas phototrophica</name>
    <dbReference type="NCBI Taxonomy" id="1379270"/>
    <lineage>
        <taxon>Bacteria</taxon>
        <taxon>Pseudomonadati</taxon>
        <taxon>Gemmatimonadota</taxon>
        <taxon>Gemmatimonadia</taxon>
        <taxon>Gemmatimonadales</taxon>
        <taxon>Gemmatimonadaceae</taxon>
        <taxon>Gemmatimonas</taxon>
    </lineage>
</organism>
<dbReference type="EMBL" id="CP011454">
    <property type="protein sequence ID" value="AMW06390.1"/>
    <property type="molecule type" value="Genomic_DNA"/>
</dbReference>
<accession>A0A143BPE9</accession>
<sequence length="79" mass="8177">MGLSGVFLLAGTDPLRLPPLTLAAVVVLAAAVNLVELRRRREYDLLCNLGVGAVPVAALVIAPPLTGELLLHVVGTLRG</sequence>
<feature type="transmembrane region" description="Helical" evidence="1">
    <location>
        <begin position="45"/>
        <end position="65"/>
    </location>
</feature>
<dbReference type="AlphaFoldDB" id="A0A143BPE9"/>
<keyword evidence="1" id="KW-1133">Transmembrane helix</keyword>
<reference evidence="2 3" key="1">
    <citation type="journal article" date="2014" name="Proc. Natl. Acad. Sci. U.S.A.">
        <title>Functional type 2 photosynthetic reaction centers found in the rare bacterial phylum Gemmatimonadetes.</title>
        <authorList>
            <person name="Zeng Y."/>
            <person name="Feng F."/>
            <person name="Medova H."/>
            <person name="Dean J."/>
            <person name="Koblizek M."/>
        </authorList>
    </citation>
    <scope>NUCLEOTIDE SEQUENCE [LARGE SCALE GENOMIC DNA]</scope>
    <source>
        <strain evidence="2 3">AP64</strain>
    </source>
</reference>
<name>A0A143BPE9_9BACT</name>
<dbReference type="STRING" id="1379270.GEMMAAP_19550"/>
<gene>
    <name evidence="2" type="ORF">GEMMAAP_19550</name>
</gene>
<reference evidence="2 3" key="2">
    <citation type="journal article" date="2016" name="Environ. Microbiol. Rep.">
        <title>Metagenomic evidence for the presence of phototrophic Gemmatimonadetes bacteria in diverse environments.</title>
        <authorList>
            <person name="Zeng Y."/>
            <person name="Baumbach J."/>
            <person name="Barbosa E.G."/>
            <person name="Azevedo V."/>
            <person name="Zhang C."/>
            <person name="Koblizek M."/>
        </authorList>
    </citation>
    <scope>NUCLEOTIDE SEQUENCE [LARGE SCALE GENOMIC DNA]</scope>
    <source>
        <strain evidence="2 3">AP64</strain>
    </source>
</reference>
<evidence type="ECO:0000256" key="1">
    <source>
        <dbReference type="SAM" id="Phobius"/>
    </source>
</evidence>
<dbReference type="Proteomes" id="UP000076404">
    <property type="component" value="Chromosome"/>
</dbReference>
<feature type="transmembrane region" description="Helical" evidence="1">
    <location>
        <begin position="20"/>
        <end position="38"/>
    </location>
</feature>